<dbReference type="OrthoDB" id="3697582at2"/>
<keyword evidence="1" id="KW-0812">Transmembrane</keyword>
<evidence type="ECO:0000313" key="3">
    <source>
        <dbReference type="Proteomes" id="UP000183376"/>
    </source>
</evidence>
<evidence type="ECO:0000313" key="2">
    <source>
        <dbReference type="EMBL" id="SDM89093.1"/>
    </source>
</evidence>
<accession>A0A1G9WYA8</accession>
<feature type="transmembrane region" description="Helical" evidence="1">
    <location>
        <begin position="12"/>
        <end position="36"/>
    </location>
</feature>
<dbReference type="eggNOG" id="ENOG5033GIP">
    <property type="taxonomic scope" value="Bacteria"/>
</dbReference>
<protein>
    <submittedName>
        <fullName evidence="2">Trp region conserved hypothetical membrane protein</fullName>
    </submittedName>
</protein>
<keyword evidence="1" id="KW-1133">Transmembrane helix</keyword>
<reference evidence="2 3" key="1">
    <citation type="submission" date="2016-10" db="EMBL/GenBank/DDBJ databases">
        <authorList>
            <person name="de Groot N.N."/>
        </authorList>
    </citation>
    <scope>NUCLEOTIDE SEQUENCE [LARGE SCALE GENOMIC DNA]</scope>
    <source>
        <strain evidence="2 3">DSM 44149</strain>
    </source>
</reference>
<sequence>MPEHAARPARGLLWTVVLLLLAAAGLLWGSSSVAWFADASSALRSARDQPTGADQVPALIPLALLSLAGIAGAIATSGVLRRVVGGLLALLAVGGIALWVGYAATVTAVGPLLGLAGLALLLAAGLIVLVGGARMPALGARYDTGSNARAADPDREVWEALDSGSDPTVTARKDP</sequence>
<name>A0A1G9WYA8_ALLAB</name>
<dbReference type="Proteomes" id="UP000183376">
    <property type="component" value="Chromosome I"/>
</dbReference>
<proteinExistence type="predicted"/>
<dbReference type="AlphaFoldDB" id="A0A1G9WYA8"/>
<gene>
    <name evidence="2" type="ORF">SAMN04489726_3864</name>
</gene>
<evidence type="ECO:0000256" key="1">
    <source>
        <dbReference type="SAM" id="Phobius"/>
    </source>
</evidence>
<feature type="transmembrane region" description="Helical" evidence="1">
    <location>
        <begin position="108"/>
        <end position="131"/>
    </location>
</feature>
<feature type="transmembrane region" description="Helical" evidence="1">
    <location>
        <begin position="56"/>
        <end position="76"/>
    </location>
</feature>
<keyword evidence="3" id="KW-1185">Reference proteome</keyword>
<feature type="transmembrane region" description="Helical" evidence="1">
    <location>
        <begin position="83"/>
        <end position="102"/>
    </location>
</feature>
<keyword evidence="1" id="KW-0472">Membrane</keyword>
<dbReference type="EMBL" id="LT629701">
    <property type="protein sequence ID" value="SDM89093.1"/>
    <property type="molecule type" value="Genomic_DNA"/>
</dbReference>
<dbReference type="RefSeq" id="WP_030430924.1">
    <property type="nucleotide sequence ID" value="NZ_JOEF01000016.1"/>
</dbReference>
<dbReference type="STRING" id="211114.SAMN04489726_3864"/>
<dbReference type="InterPro" id="IPR019051">
    <property type="entry name" value="Trp_biosyn_TM_oprn/chp"/>
</dbReference>
<organism evidence="2 3">
    <name type="scientific">Allokutzneria albata</name>
    <name type="common">Kibdelosporangium albatum</name>
    <dbReference type="NCBI Taxonomy" id="211114"/>
    <lineage>
        <taxon>Bacteria</taxon>
        <taxon>Bacillati</taxon>
        <taxon>Actinomycetota</taxon>
        <taxon>Actinomycetes</taxon>
        <taxon>Pseudonocardiales</taxon>
        <taxon>Pseudonocardiaceae</taxon>
        <taxon>Allokutzneria</taxon>
    </lineage>
</organism>
<dbReference type="Pfam" id="PF09534">
    <property type="entry name" value="Trp_oprn_chp"/>
    <property type="match status" value="2"/>
</dbReference>